<evidence type="ECO:0000313" key="3">
    <source>
        <dbReference type="Proteomes" id="UP000305654"/>
    </source>
</evidence>
<feature type="chain" id="PRO_5024438591" description="Lipoprotein" evidence="1">
    <location>
        <begin position="24"/>
        <end position="139"/>
    </location>
</feature>
<evidence type="ECO:0008006" key="4">
    <source>
        <dbReference type="Google" id="ProtNLM"/>
    </source>
</evidence>
<keyword evidence="1" id="KW-0732">Signal</keyword>
<dbReference type="AlphaFoldDB" id="A0A5R9JAE7"/>
<dbReference type="EMBL" id="VCDI01000003">
    <property type="protein sequence ID" value="TLU72581.1"/>
    <property type="molecule type" value="Genomic_DNA"/>
</dbReference>
<dbReference type="PROSITE" id="PS51257">
    <property type="entry name" value="PROKAR_LIPOPROTEIN"/>
    <property type="match status" value="1"/>
</dbReference>
<evidence type="ECO:0000313" key="2">
    <source>
        <dbReference type="EMBL" id="TLU72581.1"/>
    </source>
</evidence>
<gene>
    <name evidence="2" type="ORF">FE263_11055</name>
</gene>
<dbReference type="RefSeq" id="WP_138326043.1">
    <property type="nucleotide sequence ID" value="NZ_VCDI01000003.1"/>
</dbReference>
<evidence type="ECO:0000256" key="1">
    <source>
        <dbReference type="SAM" id="SignalP"/>
    </source>
</evidence>
<proteinExistence type="predicted"/>
<reference evidence="2 3" key="1">
    <citation type="submission" date="2019-05" db="EMBL/GenBank/DDBJ databases">
        <authorList>
            <person name="Pankratov T."/>
            <person name="Grouzdev D."/>
        </authorList>
    </citation>
    <scope>NUCLEOTIDE SEQUENCE [LARGE SCALE GENOMIC DNA]</scope>
    <source>
        <strain evidence="2 3">KEBCLARHB70R</strain>
    </source>
</reference>
<protein>
    <recommendedName>
        <fullName evidence="4">Lipoprotein</fullName>
    </recommendedName>
</protein>
<sequence length="139" mass="15806">MSPRSIPVLAACLAAAMALSACATPQQRVEQREDLLSAAGFTIRPANTPARQQAMAKLPPHHFVQRTHGDQVVYLYADPLVCNCLYIGTQEAYGRYRQERLQQRLLDQQQQIVDEQQMTADQFQEGAWDWGMWGPGFWR</sequence>
<dbReference type="Proteomes" id="UP000305654">
    <property type="component" value="Unassembled WGS sequence"/>
</dbReference>
<feature type="signal peptide" evidence="1">
    <location>
        <begin position="1"/>
        <end position="23"/>
    </location>
</feature>
<comment type="caution">
    <text evidence="2">The sequence shown here is derived from an EMBL/GenBank/DDBJ whole genome shotgun (WGS) entry which is preliminary data.</text>
</comment>
<name>A0A5R9JAE7_9PROT</name>
<keyword evidence="3" id="KW-1185">Reference proteome</keyword>
<organism evidence="2 3">
    <name type="scientific">Lichenicoccus roseus</name>
    <dbReference type="NCBI Taxonomy" id="2683649"/>
    <lineage>
        <taxon>Bacteria</taxon>
        <taxon>Pseudomonadati</taxon>
        <taxon>Pseudomonadota</taxon>
        <taxon>Alphaproteobacteria</taxon>
        <taxon>Acetobacterales</taxon>
        <taxon>Acetobacteraceae</taxon>
        <taxon>Lichenicoccus</taxon>
    </lineage>
</organism>
<dbReference type="OrthoDB" id="7596417at2"/>
<accession>A0A5R9JAE7</accession>